<feature type="domain" description="NAD(P)-binding" evidence="1">
    <location>
        <begin position="15"/>
        <end position="204"/>
    </location>
</feature>
<evidence type="ECO:0000259" key="1">
    <source>
        <dbReference type="Pfam" id="PF13460"/>
    </source>
</evidence>
<dbReference type="InterPro" id="IPR051606">
    <property type="entry name" value="Polyketide_Oxido-like"/>
</dbReference>
<dbReference type="PANTHER" id="PTHR43355">
    <property type="entry name" value="FLAVIN REDUCTASE (NADPH)"/>
    <property type="match status" value="1"/>
</dbReference>
<dbReference type="InterPro" id="IPR036291">
    <property type="entry name" value="NAD(P)-bd_dom_sf"/>
</dbReference>
<name>A0ABW5G645_9PSEU</name>
<dbReference type="RefSeq" id="WP_378268523.1">
    <property type="nucleotide sequence ID" value="NZ_JBHUKR010000019.1"/>
</dbReference>
<keyword evidence="3" id="KW-1185">Reference proteome</keyword>
<organism evidence="2 3">
    <name type="scientific">Amycolatopsis pigmentata</name>
    <dbReference type="NCBI Taxonomy" id="450801"/>
    <lineage>
        <taxon>Bacteria</taxon>
        <taxon>Bacillati</taxon>
        <taxon>Actinomycetota</taxon>
        <taxon>Actinomycetes</taxon>
        <taxon>Pseudonocardiales</taxon>
        <taxon>Pseudonocardiaceae</taxon>
        <taxon>Amycolatopsis</taxon>
    </lineage>
</organism>
<evidence type="ECO:0000313" key="2">
    <source>
        <dbReference type="EMBL" id="MFD2420456.1"/>
    </source>
</evidence>
<dbReference type="PANTHER" id="PTHR43355:SF2">
    <property type="entry name" value="FLAVIN REDUCTASE (NADPH)"/>
    <property type="match status" value="1"/>
</dbReference>
<reference evidence="3" key="1">
    <citation type="journal article" date="2019" name="Int. J. Syst. Evol. Microbiol.">
        <title>The Global Catalogue of Microorganisms (GCM) 10K type strain sequencing project: providing services to taxonomists for standard genome sequencing and annotation.</title>
        <authorList>
            <consortium name="The Broad Institute Genomics Platform"/>
            <consortium name="The Broad Institute Genome Sequencing Center for Infectious Disease"/>
            <person name="Wu L."/>
            <person name="Ma J."/>
        </authorList>
    </citation>
    <scope>NUCLEOTIDE SEQUENCE [LARGE SCALE GENOMIC DNA]</scope>
    <source>
        <strain evidence="3">CGMCC 4.7645</strain>
    </source>
</reference>
<accession>A0ABW5G645</accession>
<comment type="caution">
    <text evidence="2">The sequence shown here is derived from an EMBL/GenBank/DDBJ whole genome shotgun (WGS) entry which is preliminary data.</text>
</comment>
<evidence type="ECO:0000313" key="3">
    <source>
        <dbReference type="Proteomes" id="UP001597417"/>
    </source>
</evidence>
<dbReference type="InterPro" id="IPR016040">
    <property type="entry name" value="NAD(P)-bd_dom"/>
</dbReference>
<proteinExistence type="predicted"/>
<dbReference type="SUPFAM" id="SSF51735">
    <property type="entry name" value="NAD(P)-binding Rossmann-fold domains"/>
    <property type="match status" value="1"/>
</dbReference>
<protein>
    <submittedName>
        <fullName evidence="2">NAD(P)-dependent oxidoreductase</fullName>
    </submittedName>
</protein>
<dbReference type="Pfam" id="PF13460">
    <property type="entry name" value="NAD_binding_10"/>
    <property type="match status" value="1"/>
</dbReference>
<gene>
    <name evidence="2" type="ORF">ACFSXZ_29420</name>
</gene>
<dbReference type="Gene3D" id="3.40.50.720">
    <property type="entry name" value="NAD(P)-binding Rossmann-like Domain"/>
    <property type="match status" value="1"/>
</dbReference>
<dbReference type="Proteomes" id="UP001597417">
    <property type="component" value="Unassembled WGS sequence"/>
</dbReference>
<dbReference type="EMBL" id="JBHUKR010000019">
    <property type="protein sequence ID" value="MFD2420456.1"/>
    <property type="molecule type" value="Genomic_DNA"/>
</dbReference>
<sequence>MSDRSTSGRRVLVLGATGGTGREVVAQALAADHQVTAFVRRTSALPAHPLLETVVGDPIGDVAALAAAAKGHDAVISALGNALSIRDGRQPKILGRATRTLTAVLDKAGVSRVVIMLSYGSGATAPMAPLPIRLLGATLLRTDFADLGRASDALTSSGLDWTVCHFGALTVGPRTGQATVSAALTRPATYRVRRADLAGILLELALTGAYSKQAVVVSGPTSAPGARS</sequence>